<comment type="caution">
    <text evidence="1">The sequence shown here is derived from an EMBL/GenBank/DDBJ whole genome shotgun (WGS) entry which is preliminary data.</text>
</comment>
<evidence type="ECO:0000313" key="1">
    <source>
        <dbReference type="EMBL" id="GAI36030.1"/>
    </source>
</evidence>
<feature type="non-terminal residue" evidence="1">
    <location>
        <position position="137"/>
    </location>
</feature>
<gene>
    <name evidence="1" type="ORF">S06H3_38359</name>
</gene>
<protein>
    <submittedName>
        <fullName evidence="1">Uncharacterized protein</fullName>
    </submittedName>
</protein>
<sequence length="137" mass="15381">MRKRKWEGKLAVLLAFTIAGAAILSLTRVSVVSSGVVQGTDIPDQFRISVNSNQLNDYGLSYPMTYQFSIISGSSNLKAYKKYTEFDEWVQIGERTSSDFFNGEEAARFDYDSDKAYISIAFNESSEEIFLRIVDGS</sequence>
<proteinExistence type="predicted"/>
<reference evidence="1" key="1">
    <citation type="journal article" date="2014" name="Front. Microbiol.">
        <title>High frequency of phylogenetically diverse reductive dehalogenase-homologous genes in deep subseafloor sedimentary metagenomes.</title>
        <authorList>
            <person name="Kawai M."/>
            <person name="Futagami T."/>
            <person name="Toyoda A."/>
            <person name="Takaki Y."/>
            <person name="Nishi S."/>
            <person name="Hori S."/>
            <person name="Arai W."/>
            <person name="Tsubouchi T."/>
            <person name="Morono Y."/>
            <person name="Uchiyama I."/>
            <person name="Ito T."/>
            <person name="Fujiyama A."/>
            <person name="Inagaki F."/>
            <person name="Takami H."/>
        </authorList>
    </citation>
    <scope>NUCLEOTIDE SEQUENCE</scope>
    <source>
        <strain evidence="1">Expedition CK06-06</strain>
    </source>
</reference>
<dbReference type="AlphaFoldDB" id="X1PAJ6"/>
<name>X1PAJ6_9ZZZZ</name>
<accession>X1PAJ6</accession>
<dbReference type="EMBL" id="BARV01023376">
    <property type="protein sequence ID" value="GAI36030.1"/>
    <property type="molecule type" value="Genomic_DNA"/>
</dbReference>
<organism evidence="1">
    <name type="scientific">marine sediment metagenome</name>
    <dbReference type="NCBI Taxonomy" id="412755"/>
    <lineage>
        <taxon>unclassified sequences</taxon>
        <taxon>metagenomes</taxon>
        <taxon>ecological metagenomes</taxon>
    </lineage>
</organism>